<name>A0A0N7MAM6_9RHOB</name>
<dbReference type="CDD" id="cd05398">
    <property type="entry name" value="NT_ClassII-CCAase"/>
    <property type="match status" value="1"/>
</dbReference>
<dbReference type="GO" id="GO:0000049">
    <property type="term" value="F:tRNA binding"/>
    <property type="evidence" value="ECO:0007669"/>
    <property type="project" value="TreeGrafter"/>
</dbReference>
<keyword evidence="5" id="KW-0479">Metal-binding</keyword>
<evidence type="ECO:0000313" key="12">
    <source>
        <dbReference type="Proteomes" id="UP000051260"/>
    </source>
</evidence>
<sequence length="384" mass="41423">MTRISEAWVTDSATQKVCAALTDAGAQALFVGGCVRNALLGAPVSDIDIATDARPERVMELSQAAGLKAIPTGIDHGTITVVSGGAPHEITTFRRDVETDGRRAVVAFSDKVEEDAARRDFTMNAIYAQPDGSLLDPLNGLPDLQNRRVRFIGTAENRIREDFLRSLRYFRFHAWYGDADAGFDADALAAIAANLDGLANLSRERVGAEFLKLLAAPDPAPSVAAMRQAGVLAQVLPGAEVWSLAPLVALEQQAGAEPEPIRRLAAIAAPDIAKTLRLSKAQMQRLTRMRDEATGTASVAELGFRYGEEGGLHETLLRCAILEQPWTETLRTDLHKGAEADFPIKATDLIPDFTGPALGKKLAELETRWIASGFTLTREELLSI</sequence>
<dbReference type="GO" id="GO:0004810">
    <property type="term" value="F:CCA tRNA nucleotidyltransferase activity"/>
    <property type="evidence" value="ECO:0007669"/>
    <property type="project" value="UniProtKB-EC"/>
</dbReference>
<dbReference type="Pfam" id="PF12627">
    <property type="entry name" value="PolyA_pol_RNAbd"/>
    <property type="match status" value="1"/>
</dbReference>
<evidence type="ECO:0000256" key="7">
    <source>
        <dbReference type="ARBA" id="ARBA00022842"/>
    </source>
</evidence>
<dbReference type="PROSITE" id="PS51257">
    <property type="entry name" value="PROKAR_LIPOPROTEIN"/>
    <property type="match status" value="1"/>
</dbReference>
<evidence type="ECO:0000256" key="5">
    <source>
        <dbReference type="ARBA" id="ARBA00022723"/>
    </source>
</evidence>
<dbReference type="GO" id="GO:0046872">
    <property type="term" value="F:metal ion binding"/>
    <property type="evidence" value="ECO:0007669"/>
    <property type="project" value="UniProtKB-KW"/>
</dbReference>
<gene>
    <name evidence="11" type="primary">cca</name>
    <name evidence="11" type="ORF">RUE5091_03659</name>
</gene>
<dbReference type="InterPro" id="IPR002646">
    <property type="entry name" value="PolA_pol_head_dom"/>
</dbReference>
<evidence type="ECO:0000259" key="9">
    <source>
        <dbReference type="Pfam" id="PF01743"/>
    </source>
</evidence>
<feature type="domain" description="tRNA nucleotidyltransferase/poly(A) polymerase RNA and SrmB- binding" evidence="10">
    <location>
        <begin position="184"/>
        <end position="240"/>
    </location>
</feature>
<dbReference type="EMBL" id="CYUD01000013">
    <property type="protein sequence ID" value="CUK13591.1"/>
    <property type="molecule type" value="Genomic_DNA"/>
</dbReference>
<dbReference type="SUPFAM" id="SSF81891">
    <property type="entry name" value="Poly A polymerase C-terminal region-like"/>
    <property type="match status" value="1"/>
</dbReference>
<keyword evidence="6" id="KW-0547">Nucleotide-binding</keyword>
<keyword evidence="7" id="KW-0460">Magnesium</keyword>
<evidence type="ECO:0000313" key="11">
    <source>
        <dbReference type="EMBL" id="CUK13591.1"/>
    </source>
</evidence>
<keyword evidence="3" id="KW-0819">tRNA processing</keyword>
<dbReference type="OrthoDB" id="9805698at2"/>
<evidence type="ECO:0000259" key="10">
    <source>
        <dbReference type="Pfam" id="PF12627"/>
    </source>
</evidence>
<dbReference type="InterPro" id="IPR043519">
    <property type="entry name" value="NT_sf"/>
</dbReference>
<keyword evidence="8" id="KW-0694">RNA-binding</keyword>
<evidence type="ECO:0000256" key="6">
    <source>
        <dbReference type="ARBA" id="ARBA00022741"/>
    </source>
</evidence>
<comment type="similarity">
    <text evidence="8">Belongs to the tRNA nucleotidyltransferase/poly(A) polymerase family.</text>
</comment>
<dbReference type="EC" id="2.7.7.72" evidence="11"/>
<dbReference type="Proteomes" id="UP000051260">
    <property type="component" value="Unassembled WGS sequence"/>
</dbReference>
<reference evidence="12" key="1">
    <citation type="submission" date="2015-09" db="EMBL/GenBank/DDBJ databases">
        <authorList>
            <person name="Rodrigo-Torres L."/>
            <person name="Arahal D.R."/>
        </authorList>
    </citation>
    <scope>NUCLEOTIDE SEQUENCE [LARGE SCALE GENOMIC DNA]</scope>
    <source>
        <strain evidence="12">CECT 5091</strain>
    </source>
</reference>
<dbReference type="SUPFAM" id="SSF81301">
    <property type="entry name" value="Nucleotidyltransferase"/>
    <property type="match status" value="1"/>
</dbReference>
<dbReference type="Gene3D" id="1.10.3090.10">
    <property type="entry name" value="cca-adding enzyme, domain 2"/>
    <property type="match status" value="1"/>
</dbReference>
<dbReference type="GO" id="GO:0000166">
    <property type="term" value="F:nucleotide binding"/>
    <property type="evidence" value="ECO:0007669"/>
    <property type="project" value="UniProtKB-KW"/>
</dbReference>
<dbReference type="PANTHER" id="PTHR46173">
    <property type="entry name" value="CCA TRNA NUCLEOTIDYLTRANSFERASE 1, MITOCHONDRIAL"/>
    <property type="match status" value="1"/>
</dbReference>
<evidence type="ECO:0000256" key="8">
    <source>
        <dbReference type="RuleBase" id="RU003953"/>
    </source>
</evidence>
<proteinExistence type="inferred from homology"/>
<dbReference type="InterPro" id="IPR050264">
    <property type="entry name" value="Bact_CCA-adding_enz_type3_sf"/>
</dbReference>
<dbReference type="AlphaFoldDB" id="A0A0N7MAM6"/>
<dbReference type="Pfam" id="PF01743">
    <property type="entry name" value="PolyA_pol"/>
    <property type="match status" value="1"/>
</dbReference>
<dbReference type="GO" id="GO:0008033">
    <property type="term" value="P:tRNA processing"/>
    <property type="evidence" value="ECO:0007669"/>
    <property type="project" value="UniProtKB-KW"/>
</dbReference>
<organism evidence="11 12">
    <name type="scientific">Ruegeria denitrificans</name>
    <dbReference type="NCBI Taxonomy" id="1715692"/>
    <lineage>
        <taxon>Bacteria</taxon>
        <taxon>Pseudomonadati</taxon>
        <taxon>Pseudomonadota</taxon>
        <taxon>Alphaproteobacteria</taxon>
        <taxon>Rhodobacterales</taxon>
        <taxon>Roseobacteraceae</taxon>
        <taxon>Ruegeria</taxon>
    </lineage>
</organism>
<feature type="domain" description="Poly A polymerase head" evidence="9">
    <location>
        <begin position="30"/>
        <end position="150"/>
    </location>
</feature>
<dbReference type="RefSeq" id="WP_058283316.1">
    <property type="nucleotide sequence ID" value="NZ_CYUD01000013.1"/>
</dbReference>
<dbReference type="Gene3D" id="3.30.460.10">
    <property type="entry name" value="Beta Polymerase, domain 2"/>
    <property type="match status" value="1"/>
</dbReference>
<evidence type="ECO:0000256" key="4">
    <source>
        <dbReference type="ARBA" id="ARBA00022695"/>
    </source>
</evidence>
<accession>A0A0N7MAM6</accession>
<comment type="cofactor">
    <cofactor evidence="1">
        <name>Mg(2+)</name>
        <dbReference type="ChEBI" id="CHEBI:18420"/>
    </cofactor>
</comment>
<evidence type="ECO:0000256" key="3">
    <source>
        <dbReference type="ARBA" id="ARBA00022694"/>
    </source>
</evidence>
<protein>
    <submittedName>
        <fullName evidence="11">CCA-adding enzyme</fullName>
        <ecNumber evidence="11">2.7.7.72</ecNumber>
    </submittedName>
</protein>
<keyword evidence="4 11" id="KW-0548">Nucleotidyltransferase</keyword>
<dbReference type="InterPro" id="IPR032828">
    <property type="entry name" value="PolyA_RNA-bd"/>
</dbReference>
<keyword evidence="12" id="KW-1185">Reference proteome</keyword>
<evidence type="ECO:0000256" key="1">
    <source>
        <dbReference type="ARBA" id="ARBA00001946"/>
    </source>
</evidence>
<dbReference type="PANTHER" id="PTHR46173:SF1">
    <property type="entry name" value="CCA TRNA NUCLEOTIDYLTRANSFERASE 1, MITOCHONDRIAL"/>
    <property type="match status" value="1"/>
</dbReference>
<evidence type="ECO:0000256" key="2">
    <source>
        <dbReference type="ARBA" id="ARBA00022679"/>
    </source>
</evidence>
<keyword evidence="2 8" id="KW-0808">Transferase</keyword>
<dbReference type="STRING" id="1715692.RUE5091_03659"/>